<evidence type="ECO:0000313" key="2">
    <source>
        <dbReference type="Proteomes" id="UP001500908"/>
    </source>
</evidence>
<dbReference type="Proteomes" id="UP001500908">
    <property type="component" value="Unassembled WGS sequence"/>
</dbReference>
<dbReference type="RefSeq" id="WP_344973328.1">
    <property type="nucleotide sequence ID" value="NZ_BAABDD010000018.1"/>
</dbReference>
<dbReference type="EMBL" id="BAABDD010000018">
    <property type="protein sequence ID" value="GAA3753771.1"/>
    <property type="molecule type" value="Genomic_DNA"/>
</dbReference>
<evidence type="ECO:0000313" key="1">
    <source>
        <dbReference type="EMBL" id="GAA3753771.1"/>
    </source>
</evidence>
<accession>A0ABP7G7I8</accession>
<gene>
    <name evidence="1" type="ORF">GCM10022402_35620</name>
</gene>
<comment type="caution">
    <text evidence="1">The sequence shown here is derived from an EMBL/GenBank/DDBJ whole genome shotgun (WGS) entry which is preliminary data.</text>
</comment>
<reference evidence="2" key="1">
    <citation type="journal article" date="2019" name="Int. J. Syst. Evol. Microbiol.">
        <title>The Global Catalogue of Microorganisms (GCM) 10K type strain sequencing project: providing services to taxonomists for standard genome sequencing and annotation.</title>
        <authorList>
            <consortium name="The Broad Institute Genomics Platform"/>
            <consortium name="The Broad Institute Genome Sequencing Center for Infectious Disease"/>
            <person name="Wu L."/>
            <person name="Ma J."/>
        </authorList>
    </citation>
    <scope>NUCLEOTIDE SEQUENCE [LARGE SCALE GENOMIC DNA]</scope>
    <source>
        <strain evidence="2">JCM 17137</strain>
    </source>
</reference>
<sequence>MRVRIERGGGITGEVTTVADYDTADLTVDEATRVREAVADIATVAETGGEVGADLPIYRIIADGEVHTISGEPPALRAPLSVLLLD</sequence>
<name>A0ABP7G7I8_9ACTN</name>
<protein>
    <recommendedName>
        <fullName evidence="3">ThiS family protein</fullName>
    </recommendedName>
</protein>
<proteinExistence type="predicted"/>
<keyword evidence="2" id="KW-1185">Reference proteome</keyword>
<organism evidence="1 2">
    <name type="scientific">Salinactinospora qingdaonensis</name>
    <dbReference type="NCBI Taxonomy" id="702744"/>
    <lineage>
        <taxon>Bacteria</taxon>
        <taxon>Bacillati</taxon>
        <taxon>Actinomycetota</taxon>
        <taxon>Actinomycetes</taxon>
        <taxon>Streptosporangiales</taxon>
        <taxon>Nocardiopsidaceae</taxon>
        <taxon>Salinactinospora</taxon>
    </lineage>
</organism>
<evidence type="ECO:0008006" key="3">
    <source>
        <dbReference type="Google" id="ProtNLM"/>
    </source>
</evidence>